<dbReference type="EMBL" id="KV454440">
    <property type="protein sequence ID" value="ODQ77462.1"/>
    <property type="molecule type" value="Genomic_DNA"/>
</dbReference>
<evidence type="ECO:0000313" key="2">
    <source>
        <dbReference type="Proteomes" id="UP000094336"/>
    </source>
</evidence>
<organism evidence="1 2">
    <name type="scientific">Babjeviella inositovora NRRL Y-12698</name>
    <dbReference type="NCBI Taxonomy" id="984486"/>
    <lineage>
        <taxon>Eukaryota</taxon>
        <taxon>Fungi</taxon>
        <taxon>Dikarya</taxon>
        <taxon>Ascomycota</taxon>
        <taxon>Saccharomycotina</taxon>
        <taxon>Pichiomycetes</taxon>
        <taxon>Serinales incertae sedis</taxon>
        <taxon>Babjeviella</taxon>
    </lineage>
</organism>
<dbReference type="Proteomes" id="UP000094336">
    <property type="component" value="Unassembled WGS sequence"/>
</dbReference>
<dbReference type="GeneID" id="30147788"/>
<protein>
    <submittedName>
        <fullName evidence="1">Uncharacterized protein</fullName>
    </submittedName>
</protein>
<proteinExistence type="predicted"/>
<evidence type="ECO:0000313" key="1">
    <source>
        <dbReference type="EMBL" id="ODQ77462.1"/>
    </source>
</evidence>
<reference evidence="2" key="1">
    <citation type="submission" date="2016-05" db="EMBL/GenBank/DDBJ databases">
        <title>Comparative genomics of biotechnologically important yeasts.</title>
        <authorList>
            <consortium name="DOE Joint Genome Institute"/>
            <person name="Riley R."/>
            <person name="Haridas S."/>
            <person name="Wolfe K.H."/>
            <person name="Lopes M.R."/>
            <person name="Hittinger C.T."/>
            <person name="Goker M."/>
            <person name="Salamov A."/>
            <person name="Wisecaver J."/>
            <person name="Long T.M."/>
            <person name="Aerts A.L."/>
            <person name="Barry K."/>
            <person name="Choi C."/>
            <person name="Clum A."/>
            <person name="Coughlan A.Y."/>
            <person name="Deshpande S."/>
            <person name="Douglass A.P."/>
            <person name="Hanson S.J."/>
            <person name="Klenk H.-P."/>
            <person name="Labutti K."/>
            <person name="Lapidus A."/>
            <person name="Lindquist E."/>
            <person name="Lipzen A."/>
            <person name="Meier-Kolthoff J.P."/>
            <person name="Ohm R.A."/>
            <person name="Otillar R.P."/>
            <person name="Pangilinan J."/>
            <person name="Peng Y."/>
            <person name="Rokas A."/>
            <person name="Rosa C.A."/>
            <person name="Scheuner C."/>
            <person name="Sibirny A.A."/>
            <person name="Slot J.C."/>
            <person name="Stielow J.B."/>
            <person name="Sun H."/>
            <person name="Kurtzman C.P."/>
            <person name="Blackwell M."/>
            <person name="Grigoriev I.V."/>
            <person name="Jeffries T.W."/>
        </authorList>
    </citation>
    <scope>NUCLEOTIDE SEQUENCE [LARGE SCALE GENOMIC DNA]</scope>
    <source>
        <strain evidence="2">NRRL Y-12698</strain>
    </source>
</reference>
<sequence length="53" mass="5920">MGYVLKQRRATGQKQCRFGKPPDTKAYKLSGTIISGPGSVWIWNFTPVATYIT</sequence>
<dbReference type="RefSeq" id="XP_018982790.1">
    <property type="nucleotide sequence ID" value="XM_019129935.1"/>
</dbReference>
<keyword evidence="2" id="KW-1185">Reference proteome</keyword>
<dbReference type="AlphaFoldDB" id="A0A1E3QK53"/>
<gene>
    <name evidence="1" type="ORF">BABINDRAFT_163476</name>
</gene>
<accession>A0A1E3QK53</accession>
<name>A0A1E3QK53_9ASCO</name>